<evidence type="ECO:0000256" key="4">
    <source>
        <dbReference type="ARBA" id="ARBA00022692"/>
    </source>
</evidence>
<accession>A0AA38XJM6</accession>
<evidence type="ECO:0000256" key="2">
    <source>
        <dbReference type="ARBA" id="ARBA00022676"/>
    </source>
</evidence>
<dbReference type="EMBL" id="JAPDRK010000003">
    <property type="protein sequence ID" value="KAJ9614656.1"/>
    <property type="molecule type" value="Genomic_DNA"/>
</dbReference>
<keyword evidence="11" id="KW-1185">Reference proteome</keyword>
<dbReference type="InterPro" id="IPR051091">
    <property type="entry name" value="O-Glucosyltr/Glycosyltrsf_90"/>
</dbReference>
<keyword evidence="5" id="KW-0735">Signal-anchor</keyword>
<dbReference type="Proteomes" id="UP001172673">
    <property type="component" value="Unassembled WGS sequence"/>
</dbReference>
<sequence length="1026" mass="115608">MLGSILRRREAKAVRLTFIVGLIGVFIFSVRRGVQPLQNVRVFDTSISTQSSGTDPAAACPPHPGAADVLVIIKTGATEASARIPPIFSTFAQCIPNVVIFSDLKQHLDGREIHDAPESVSAEYHRTSPEFDFYRRVREIHEARKDVRAFGKLEGNGVKAWTLDKWKNIPILHEAYRLNPHVKWYVFIDADTFLGFHNLVSTLEKLNHTLPLYMGAANTYGGDFIFAYGGAGYIVSAGAAALFEKAYTKENVEKWEAQTNVTCCGDVMLGVAMKVAGVRLRNAAPLMQPTSIGALEWNSRLWCEPSWTWHHIEPLEVKQLSEFDRKWHTANQAPYRFKDLFEALIEPGLFSIKEDWDNLSTDRVLVKPGGADTEDGYGRNQQGPATNRTLWDHASPGQKNRVGTPSDCQAACLEDQGCVQWVWKLGGSCGHHYSLRLGYQSNTYESRASESKSDVVSGWVLDRTRRLVESWNQASCHSRMSKLPVPDQTNYGELHPIETLVEKAQMHFNTMVRTQSKTLSEAVATYSSRYGRDPPSGFDKWFKMAKDAEYVLIDEFDTMMDSLEPFWGIAPSMLRESVDLIGETAPATVRIRIENHQVKDKASHKEIWQAETIDRWLEKPGWLEMLPDMILLVNFLDEPRVVAPSETLLAARQAAKSNAPDRKFIQNTSNASWVDLARTEAWRAMLSACPDDSPARNEMLWQAMLDNEQSLSLPFVDNLTSSQDICQNPLVARSHGFFTSPASCSVIQSLVPIFSAAKPSLFNDILYPAIWYWIKLLTEDYVENDDMVWSEKQDILYWTGSATGGYATSENWADLHRQRLILQTTKGNASARILHRTTEGNVWGPRLIARSSISHLFDLRITSVPSGQCTPEACTAMRNAFLKDPTYINHTSSQDTNADPLKTAYAAKYVLDLDGNAFSGRFYRLLTSQSAVLKQSIFKEWHDGRLVPWVHFIPISASGAELAETVRFLTQEEAGQEIGKRIASQGREWARRTLRMVDLELTYLRVLMEYGRLFDEGRDEFTGTSE</sequence>
<evidence type="ECO:0000256" key="1">
    <source>
        <dbReference type="ARBA" id="ARBA00004606"/>
    </source>
</evidence>
<keyword evidence="6 8" id="KW-1133">Transmembrane helix</keyword>
<keyword evidence="7 8" id="KW-0472">Membrane</keyword>
<evidence type="ECO:0000256" key="8">
    <source>
        <dbReference type="SAM" id="Phobius"/>
    </source>
</evidence>
<organism evidence="10 11">
    <name type="scientific">Cladophialophora chaetospira</name>
    <dbReference type="NCBI Taxonomy" id="386627"/>
    <lineage>
        <taxon>Eukaryota</taxon>
        <taxon>Fungi</taxon>
        <taxon>Dikarya</taxon>
        <taxon>Ascomycota</taxon>
        <taxon>Pezizomycotina</taxon>
        <taxon>Eurotiomycetes</taxon>
        <taxon>Chaetothyriomycetidae</taxon>
        <taxon>Chaetothyriales</taxon>
        <taxon>Herpotrichiellaceae</taxon>
        <taxon>Cladophialophora</taxon>
    </lineage>
</organism>
<comment type="subcellular location">
    <subcellularLocation>
        <location evidence="1">Membrane</location>
        <topology evidence="1">Single-pass type II membrane protein</topology>
    </subcellularLocation>
</comment>
<feature type="domain" description="Glycosyl transferase CAP10" evidence="9">
    <location>
        <begin position="712"/>
        <end position="1017"/>
    </location>
</feature>
<evidence type="ECO:0000313" key="10">
    <source>
        <dbReference type="EMBL" id="KAJ9614656.1"/>
    </source>
</evidence>
<dbReference type="Pfam" id="PF05686">
    <property type="entry name" value="Glyco_transf_90"/>
    <property type="match status" value="1"/>
</dbReference>
<dbReference type="SMART" id="SM00672">
    <property type="entry name" value="CAP10"/>
    <property type="match status" value="1"/>
</dbReference>
<protein>
    <recommendedName>
        <fullName evidence="9">Glycosyl transferase CAP10 domain-containing protein</fullName>
    </recommendedName>
</protein>
<gene>
    <name evidence="10" type="ORF">H2200_002793</name>
</gene>
<name>A0AA38XJM6_9EURO</name>
<dbReference type="Pfam" id="PF02434">
    <property type="entry name" value="Fringe"/>
    <property type="match status" value="1"/>
</dbReference>
<evidence type="ECO:0000256" key="5">
    <source>
        <dbReference type="ARBA" id="ARBA00022968"/>
    </source>
</evidence>
<evidence type="ECO:0000256" key="3">
    <source>
        <dbReference type="ARBA" id="ARBA00022679"/>
    </source>
</evidence>
<evidence type="ECO:0000256" key="7">
    <source>
        <dbReference type="ARBA" id="ARBA00023136"/>
    </source>
</evidence>
<keyword evidence="3" id="KW-0808">Transferase</keyword>
<dbReference type="Gene3D" id="3.90.550.50">
    <property type="match status" value="1"/>
</dbReference>
<dbReference type="GO" id="GO:0016757">
    <property type="term" value="F:glycosyltransferase activity"/>
    <property type="evidence" value="ECO:0007669"/>
    <property type="project" value="UniProtKB-KW"/>
</dbReference>
<evidence type="ECO:0000256" key="6">
    <source>
        <dbReference type="ARBA" id="ARBA00022989"/>
    </source>
</evidence>
<dbReference type="InterPro" id="IPR006598">
    <property type="entry name" value="CAP10"/>
</dbReference>
<dbReference type="PANTHER" id="PTHR12203:SF61">
    <property type="entry name" value="CAPSULE PROTEIN"/>
    <property type="match status" value="1"/>
</dbReference>
<comment type="caution">
    <text evidence="10">The sequence shown here is derived from an EMBL/GenBank/DDBJ whole genome shotgun (WGS) entry which is preliminary data.</text>
</comment>
<keyword evidence="2" id="KW-0328">Glycosyltransferase</keyword>
<reference evidence="10" key="1">
    <citation type="submission" date="2022-10" db="EMBL/GenBank/DDBJ databases">
        <title>Culturing micro-colonial fungi from biological soil crusts in the Mojave desert and describing Neophaeococcomyces mojavensis, and introducing the new genera and species Taxawa tesnikishii.</title>
        <authorList>
            <person name="Kurbessoian T."/>
            <person name="Stajich J.E."/>
        </authorList>
    </citation>
    <scope>NUCLEOTIDE SEQUENCE</scope>
    <source>
        <strain evidence="10">TK_41</strain>
    </source>
</reference>
<dbReference type="GO" id="GO:0016020">
    <property type="term" value="C:membrane"/>
    <property type="evidence" value="ECO:0007669"/>
    <property type="project" value="UniProtKB-SubCell"/>
</dbReference>
<feature type="transmembrane region" description="Helical" evidence="8">
    <location>
        <begin position="12"/>
        <end position="30"/>
    </location>
</feature>
<keyword evidence="4 8" id="KW-0812">Transmembrane</keyword>
<dbReference type="PANTHER" id="PTHR12203">
    <property type="entry name" value="KDEL LYS-ASP-GLU-LEU CONTAINING - RELATED"/>
    <property type="match status" value="1"/>
</dbReference>
<dbReference type="AlphaFoldDB" id="A0AA38XJM6"/>
<dbReference type="InterPro" id="IPR003378">
    <property type="entry name" value="Fringe-like_glycosylTrfase"/>
</dbReference>
<proteinExistence type="predicted"/>
<evidence type="ECO:0000313" key="11">
    <source>
        <dbReference type="Proteomes" id="UP001172673"/>
    </source>
</evidence>
<evidence type="ECO:0000259" key="9">
    <source>
        <dbReference type="SMART" id="SM00672"/>
    </source>
</evidence>